<dbReference type="InterPro" id="IPR018958">
    <property type="entry name" value="Knr4/Smi1-like_dom"/>
</dbReference>
<accession>A0A1Q8TZ13</accession>
<dbReference type="AlphaFoldDB" id="A0A1Q8TZ13"/>
<dbReference type="Pfam" id="PF09346">
    <property type="entry name" value="SMI1_KNR4"/>
    <property type="match status" value="1"/>
</dbReference>
<gene>
    <name evidence="1" type="ORF">CN497_08600</name>
</gene>
<dbReference type="InterPro" id="IPR037883">
    <property type="entry name" value="Knr4/Smi1-like_sf"/>
</dbReference>
<proteinExistence type="predicted"/>
<sequence length="144" mass="16863">MVKIEKIHESLLVEDLESFERNHNITFPKDYRDFLIEYNGGYPDPGNYKISEELGDSILNIFYGIGSMYDNLEKKLDIFDEILEIGFIPIADDPSGNQICIGINKEYLGQIYHWAHDEEHDGMENMYFLSSNFKDFLDSLYEDQ</sequence>
<dbReference type="EMBL" id="NTYW01000006">
    <property type="protein sequence ID" value="PES40768.1"/>
    <property type="molecule type" value="Genomic_DNA"/>
</dbReference>
<comment type="caution">
    <text evidence="1">The sequence shown here is derived from an EMBL/GenBank/DDBJ whole genome shotgun (WGS) entry which is preliminary data.</text>
</comment>
<protein>
    <submittedName>
        <fullName evidence="1">SMI1/KNR4 family protein</fullName>
    </submittedName>
</protein>
<dbReference type="SMART" id="SM00860">
    <property type="entry name" value="SMI1_KNR4"/>
    <property type="match status" value="1"/>
</dbReference>
<organism evidence="1 2">
    <name type="scientific">Priestia megaterium</name>
    <name type="common">Bacillus megaterium</name>
    <dbReference type="NCBI Taxonomy" id="1404"/>
    <lineage>
        <taxon>Bacteria</taxon>
        <taxon>Bacillati</taxon>
        <taxon>Bacillota</taxon>
        <taxon>Bacilli</taxon>
        <taxon>Bacillales</taxon>
        <taxon>Bacillaceae</taxon>
        <taxon>Priestia</taxon>
    </lineage>
</organism>
<name>A0A1Q8TZ13_PRIMG</name>
<reference evidence="1 2" key="1">
    <citation type="submission" date="2017-09" db="EMBL/GenBank/DDBJ databases">
        <title>Large-scale bioinformatics analysis of Bacillus genomes uncovers conserved roles of natural products in bacterial physiology.</title>
        <authorList>
            <consortium name="Agbiome Team Llc"/>
            <person name="Bleich R.M."/>
            <person name="Kirk G.J."/>
            <person name="Santa Maria K.C."/>
            <person name="Allen S.E."/>
            <person name="Farag S."/>
            <person name="Shank E.A."/>
            <person name="Bowers A."/>
        </authorList>
    </citation>
    <scope>NUCLEOTIDE SEQUENCE [LARGE SCALE GENOMIC DNA]</scope>
    <source>
        <strain evidence="1 2">AFS003013</strain>
    </source>
</reference>
<dbReference type="Gene3D" id="3.40.1580.10">
    <property type="entry name" value="SMI1/KNR4-like"/>
    <property type="match status" value="1"/>
</dbReference>
<evidence type="ECO:0000313" key="1">
    <source>
        <dbReference type="EMBL" id="PES40768.1"/>
    </source>
</evidence>
<dbReference type="Proteomes" id="UP000220341">
    <property type="component" value="Unassembled WGS sequence"/>
</dbReference>
<evidence type="ECO:0000313" key="2">
    <source>
        <dbReference type="Proteomes" id="UP000220341"/>
    </source>
</evidence>
<dbReference type="SUPFAM" id="SSF160631">
    <property type="entry name" value="SMI1/KNR4-like"/>
    <property type="match status" value="1"/>
</dbReference>